<organism evidence="8 9">
    <name type="scientific">Bacteroides intestinalis</name>
    <dbReference type="NCBI Taxonomy" id="329854"/>
    <lineage>
        <taxon>Bacteria</taxon>
        <taxon>Pseudomonadati</taxon>
        <taxon>Bacteroidota</taxon>
        <taxon>Bacteroidia</taxon>
        <taxon>Bacteroidales</taxon>
        <taxon>Bacteroidaceae</taxon>
        <taxon>Bacteroides</taxon>
    </lineage>
</organism>
<dbReference type="Pfam" id="PF07940">
    <property type="entry name" value="Hepar_II_III_C"/>
    <property type="match status" value="1"/>
</dbReference>
<evidence type="ECO:0000259" key="7">
    <source>
        <dbReference type="Pfam" id="PF07940"/>
    </source>
</evidence>
<sequence length="1220" mass="140230">MKNRKNLFRIACAALFLFTGLPQNSRAQESPKEYWNIRTQLTPLRLPPPPVGYKPEYLDLNGDGKPDAIKSVTHNNIPILWLDDDGNMKEGDLEGDMVNDCLLIDRNRDGIYGGQGDLIIDWVDTDGDGKADMQIVIEYPKERTGEVWPNGHYMIMLDLDHDNVFNYINWNNFTLQCWDRSGLSDFYEDYSGQSAFMKIHTSTYDMKDLRLNWENPFLFYDPDKDNRTEMAIRLLDSPKIHDPNAPSNSYVNRQVEGRIDWVSLSVDIDNDNATGNEFDFDFTIGFQGEGFDYMDQVHPIRNLRGMPEADKFFMDPRYRQLTELIYPDHDSVQELIFQRGKWNRINFIYDEDDDCSRWERVEFYDPKDPFKVGWNKGGIDNNKQSDAAGDRGEWDMDNSGNAQLYISRFDGRLHLYGAETGVWRIDQNAEYFQGWDRMWMGFRDPKQFATVLYSDRDNNGFFDHIEYDLDGDTKMETVIDFKELGIDDACEVIDISKFTYNDYVALGKRMSEDIWKNAGQAVQVARQYGVEPLWYAKWMQASTTREKYNRGYWLQFYLYKDLENLFIRQGDAAKLRLLNQAYYSGDWSIIAKKGNEGFYFFSDEDVAAIRSSAKSQWGKKIIADLEQKVKERRKHPLEVPKEEGGHFHDYFCPVHNLQFTFRWDKPLAQYCSACDKEWIGNNRYDWAWIYEVHMLNRDYMYQCMYLYLATGKQQYADYIRTMLLDYAGKYAGWFEHNSGRKATDQHSGKAFAQSLDEANWATKVAMAYMAVKPVLSNEEVKAIEEGYLQPAATLLLHRPAGANWQMWHNSGLAALGIALENDSIVNVAINKDKYGYHYLIEKHKNNDGWINEGSPHYHYYPLEALLFTANAVKCRGIKLFDKDLHDMFVEPVKGTYPDLSFPAHSDGWYGANLLSQSALYEVANARYNDPFLKRVLELTYVQKKRLDPEALLSNQLIKASGESLLQKSYSFDTSGFCLLRSDARTVVLKFGGEGIGHGHPDKLSITIHDGKNELVSDFGTSGYGVPDYLKWYKRTLSHNTVTVDAKDQKRSVGKLLKFNPRSDGGYAEAETTTAYPGVRMKRSLDLKGTHLQDVYTCTSDSSHLYEYVILFNEKPIMDGQPTATTLTGSEVHERIHNTFSYPHKSGFTCRTSSASVQFDIPEGEVVEVVLGEASGIPANPTVKDGPGAGDVAVKPCYPLIIRMKGKAMKVEANWNLTRIK</sequence>
<feature type="domain" description="Heparinase II/III-like C-terminal" evidence="7">
    <location>
        <begin position="968"/>
        <end position="1091"/>
    </location>
</feature>
<dbReference type="SUPFAM" id="SSF48230">
    <property type="entry name" value="Chondroitin AC/alginate lyase"/>
    <property type="match status" value="1"/>
</dbReference>
<name>A0A412YFG5_9BACE</name>
<dbReference type="InterPro" id="IPR012480">
    <property type="entry name" value="Hepar_II_III_C"/>
</dbReference>
<dbReference type="Pfam" id="PF05426">
    <property type="entry name" value="Alginate_lyase"/>
    <property type="match status" value="1"/>
</dbReference>
<proteinExistence type="predicted"/>
<feature type="signal peptide" evidence="5">
    <location>
        <begin position="1"/>
        <end position="27"/>
    </location>
</feature>
<feature type="chain" id="PRO_5019041410" evidence="5">
    <location>
        <begin position="28"/>
        <end position="1220"/>
    </location>
</feature>
<dbReference type="PANTHER" id="PTHR39210:SF1">
    <property type="entry name" value="HEPARIN-SULFATE LYASE"/>
    <property type="match status" value="1"/>
</dbReference>
<evidence type="ECO:0000256" key="3">
    <source>
        <dbReference type="ARBA" id="ARBA00022764"/>
    </source>
</evidence>
<dbReference type="GO" id="GO:0042597">
    <property type="term" value="C:periplasmic space"/>
    <property type="evidence" value="ECO:0007669"/>
    <property type="project" value="UniProtKB-SubCell"/>
</dbReference>
<comment type="subcellular location">
    <subcellularLocation>
        <location evidence="1">Periplasm</location>
    </subcellularLocation>
</comment>
<dbReference type="AlphaFoldDB" id="A0A412YFG5"/>
<accession>A0A412YFG5</accession>
<evidence type="ECO:0000256" key="1">
    <source>
        <dbReference type="ARBA" id="ARBA00004418"/>
    </source>
</evidence>
<dbReference type="EMBL" id="QRZF01000003">
    <property type="protein sequence ID" value="RGV56151.1"/>
    <property type="molecule type" value="Genomic_DNA"/>
</dbReference>
<evidence type="ECO:0000256" key="4">
    <source>
        <dbReference type="ARBA" id="ARBA00023239"/>
    </source>
</evidence>
<dbReference type="Gene3D" id="1.50.10.100">
    <property type="entry name" value="Chondroitin AC/alginate lyase"/>
    <property type="match status" value="1"/>
</dbReference>
<feature type="domain" description="Alginate lyase" evidence="6">
    <location>
        <begin position="707"/>
        <end position="881"/>
    </location>
</feature>
<evidence type="ECO:0000256" key="2">
    <source>
        <dbReference type="ARBA" id="ARBA00022729"/>
    </source>
</evidence>
<dbReference type="Gene3D" id="2.70.98.70">
    <property type="match status" value="1"/>
</dbReference>
<keyword evidence="4" id="KW-0456">Lyase</keyword>
<dbReference type="Proteomes" id="UP000283850">
    <property type="component" value="Unassembled WGS sequence"/>
</dbReference>
<evidence type="ECO:0000256" key="5">
    <source>
        <dbReference type="SAM" id="SignalP"/>
    </source>
</evidence>
<keyword evidence="2 5" id="KW-0732">Signal</keyword>
<protein>
    <submittedName>
        <fullName evidence="8">Heparinase</fullName>
    </submittedName>
</protein>
<dbReference type="InterPro" id="IPR008397">
    <property type="entry name" value="Alginate_lyase_dom"/>
</dbReference>
<keyword evidence="3" id="KW-0574">Periplasm</keyword>
<evidence type="ECO:0000259" key="6">
    <source>
        <dbReference type="Pfam" id="PF05426"/>
    </source>
</evidence>
<dbReference type="PANTHER" id="PTHR39210">
    <property type="entry name" value="HEPARIN-SULFATE LYASE"/>
    <property type="match status" value="1"/>
</dbReference>
<evidence type="ECO:0000313" key="9">
    <source>
        <dbReference type="Proteomes" id="UP000283850"/>
    </source>
</evidence>
<gene>
    <name evidence="8" type="ORF">DWW10_05525</name>
</gene>
<dbReference type="GO" id="GO:0016829">
    <property type="term" value="F:lyase activity"/>
    <property type="evidence" value="ECO:0007669"/>
    <property type="project" value="UniProtKB-KW"/>
</dbReference>
<reference evidence="8 9" key="1">
    <citation type="submission" date="2018-08" db="EMBL/GenBank/DDBJ databases">
        <title>A genome reference for cultivated species of the human gut microbiota.</title>
        <authorList>
            <person name="Zou Y."/>
            <person name="Xue W."/>
            <person name="Luo G."/>
        </authorList>
    </citation>
    <scope>NUCLEOTIDE SEQUENCE [LARGE SCALE GENOMIC DNA]</scope>
    <source>
        <strain evidence="8 9">AF14-32</strain>
    </source>
</reference>
<dbReference type="InterPro" id="IPR008929">
    <property type="entry name" value="Chondroitin_lyas"/>
</dbReference>
<comment type="caution">
    <text evidence="8">The sequence shown here is derived from an EMBL/GenBank/DDBJ whole genome shotgun (WGS) entry which is preliminary data.</text>
</comment>
<evidence type="ECO:0000313" key="8">
    <source>
        <dbReference type="EMBL" id="RGV56151.1"/>
    </source>
</evidence>
<dbReference type="RefSeq" id="WP_118421489.1">
    <property type="nucleotide sequence ID" value="NZ_QRZF01000003.1"/>
</dbReference>